<evidence type="ECO:0000313" key="9">
    <source>
        <dbReference type="Proteomes" id="UP000696573"/>
    </source>
</evidence>
<dbReference type="GO" id="GO:0000976">
    <property type="term" value="F:transcription cis-regulatory region binding"/>
    <property type="evidence" value="ECO:0007669"/>
    <property type="project" value="TreeGrafter"/>
</dbReference>
<evidence type="ECO:0000256" key="1">
    <source>
        <dbReference type="ARBA" id="ARBA00004123"/>
    </source>
</evidence>
<dbReference type="InterPro" id="IPR051089">
    <property type="entry name" value="prtT"/>
</dbReference>
<evidence type="ECO:0000256" key="3">
    <source>
        <dbReference type="ARBA" id="ARBA00023015"/>
    </source>
</evidence>
<organism evidence="8 9">
    <name type="scientific">Clonostachys rhizophaga</name>
    <dbReference type="NCBI Taxonomy" id="160324"/>
    <lineage>
        <taxon>Eukaryota</taxon>
        <taxon>Fungi</taxon>
        <taxon>Dikarya</taxon>
        <taxon>Ascomycota</taxon>
        <taxon>Pezizomycotina</taxon>
        <taxon>Sordariomycetes</taxon>
        <taxon>Hypocreomycetidae</taxon>
        <taxon>Hypocreales</taxon>
        <taxon>Bionectriaceae</taxon>
        <taxon>Clonostachys</taxon>
    </lineage>
</organism>
<dbReference type="InterPro" id="IPR007219">
    <property type="entry name" value="XnlR_reg_dom"/>
</dbReference>
<dbReference type="Pfam" id="PF04082">
    <property type="entry name" value="Fungal_trans"/>
    <property type="match status" value="1"/>
</dbReference>
<dbReference type="GO" id="GO:0000981">
    <property type="term" value="F:DNA-binding transcription factor activity, RNA polymerase II-specific"/>
    <property type="evidence" value="ECO:0007669"/>
    <property type="project" value="InterPro"/>
</dbReference>
<dbReference type="CDD" id="cd00067">
    <property type="entry name" value="GAL4"/>
    <property type="match status" value="1"/>
</dbReference>
<dbReference type="Gene3D" id="4.10.240.10">
    <property type="entry name" value="Zn(2)-C6 fungal-type DNA-binding domain"/>
    <property type="match status" value="1"/>
</dbReference>
<dbReference type="EMBL" id="CABFNQ020000645">
    <property type="protein sequence ID" value="CAH0020783.1"/>
    <property type="molecule type" value="Genomic_DNA"/>
</dbReference>
<sequence>MSSEEPVRALRDIFGDPKPPEITRKITACVACRKQKIKCQMGGSKPPCVRCKRRGLSCVVNQSLQMLLESDVRWRDLAERKFKSLEHAVQQLADKSLSVEDARALKMLLQEGESQDTAVLNDAPGSRKLLSNGQVTSEPSTITANQAADDCEVVMDLASGASSIPGFHISPTPGNHTMDINGDLISNGIITEANAERYFKTYQNRLDHFPYRILGNHSNATLDTVRKATPLLTAAVCTVGALHLASEDFERCYKEFISLSATRSFSKLCTVDDVRALCIGAFWLSGHSWTLVASAVRIATELHLHRSIFKALQGDRMHYYRTRLYLLVYACDHHFSVAFGRPPMTRECETIRNVRKFLDCSHATPDDARLVSQVLRWSLCSQIYDSFGAEVEKSLSSPQIKELQKYSIALDSLRMEWADSFSPNIHIGDYPRKGVTLQYHFAKLYLCSHAFRCTESAGGFIEPLTELDEVANMAIVSALAILKAVVHDTEIQSFLDGLPIYFDTMIAFAVVFLIKVFSNNHFVLVRPDRTEVYKLLESLLATLKKVTSTMHPQHLLVKICKGIETLLQRSYSGSALGLGLPPGGNPVTGDSSNEYTQNPEWDTSHDLGLFSLSEYDFLNQDIVADFPFTIDTEPDL</sequence>
<dbReference type="GO" id="GO:0008270">
    <property type="term" value="F:zinc ion binding"/>
    <property type="evidence" value="ECO:0007669"/>
    <property type="project" value="InterPro"/>
</dbReference>
<comment type="caution">
    <text evidence="8">The sequence shown here is derived from an EMBL/GenBank/DDBJ whole genome shotgun (WGS) entry which is preliminary data.</text>
</comment>
<dbReference type="PROSITE" id="PS00463">
    <property type="entry name" value="ZN2_CY6_FUNGAL_1"/>
    <property type="match status" value="1"/>
</dbReference>
<keyword evidence="9" id="KW-1185">Reference proteome</keyword>
<evidence type="ECO:0000256" key="5">
    <source>
        <dbReference type="ARBA" id="ARBA00023163"/>
    </source>
</evidence>
<dbReference type="GO" id="GO:0006351">
    <property type="term" value="P:DNA-templated transcription"/>
    <property type="evidence" value="ECO:0007669"/>
    <property type="project" value="InterPro"/>
</dbReference>
<dbReference type="OrthoDB" id="4060227at2759"/>
<keyword evidence="2" id="KW-0479">Metal-binding</keyword>
<keyword evidence="6" id="KW-0539">Nucleus</keyword>
<accession>A0A9N9YGW7</accession>
<gene>
    <name evidence="8" type="ORF">CRHIZ90672A_00004598</name>
</gene>
<dbReference type="SMART" id="SM00066">
    <property type="entry name" value="GAL4"/>
    <property type="match status" value="1"/>
</dbReference>
<evidence type="ECO:0000259" key="7">
    <source>
        <dbReference type="PROSITE" id="PS50048"/>
    </source>
</evidence>
<evidence type="ECO:0000313" key="8">
    <source>
        <dbReference type="EMBL" id="CAH0020783.1"/>
    </source>
</evidence>
<dbReference type="PANTHER" id="PTHR31845:SF17">
    <property type="entry name" value="ZN(II)2CYS6 TRANSCRIPTION FACTOR (EUROFUNG)"/>
    <property type="match status" value="1"/>
</dbReference>
<dbReference type="AlphaFoldDB" id="A0A9N9YGW7"/>
<evidence type="ECO:0000256" key="6">
    <source>
        <dbReference type="ARBA" id="ARBA00023242"/>
    </source>
</evidence>
<reference evidence="8" key="1">
    <citation type="submission" date="2021-10" db="EMBL/GenBank/DDBJ databases">
        <authorList>
            <person name="Piombo E."/>
        </authorList>
    </citation>
    <scope>NUCLEOTIDE SEQUENCE</scope>
</reference>
<evidence type="ECO:0000256" key="2">
    <source>
        <dbReference type="ARBA" id="ARBA00022723"/>
    </source>
</evidence>
<dbReference type="PANTHER" id="PTHR31845">
    <property type="entry name" value="FINGER DOMAIN PROTEIN, PUTATIVE-RELATED"/>
    <property type="match status" value="1"/>
</dbReference>
<dbReference type="GO" id="GO:0005634">
    <property type="term" value="C:nucleus"/>
    <property type="evidence" value="ECO:0007669"/>
    <property type="project" value="UniProtKB-SubCell"/>
</dbReference>
<dbReference type="InterPro" id="IPR036864">
    <property type="entry name" value="Zn2-C6_fun-type_DNA-bd_sf"/>
</dbReference>
<dbReference type="SUPFAM" id="SSF57701">
    <property type="entry name" value="Zn2/Cys6 DNA-binding domain"/>
    <property type="match status" value="1"/>
</dbReference>
<dbReference type="InterPro" id="IPR001138">
    <property type="entry name" value="Zn2Cys6_DnaBD"/>
</dbReference>
<dbReference type="SMART" id="SM00906">
    <property type="entry name" value="Fungal_trans"/>
    <property type="match status" value="1"/>
</dbReference>
<dbReference type="CDD" id="cd12148">
    <property type="entry name" value="fungal_TF_MHR"/>
    <property type="match status" value="1"/>
</dbReference>
<feature type="domain" description="Zn(2)-C6 fungal-type" evidence="7">
    <location>
        <begin position="28"/>
        <end position="60"/>
    </location>
</feature>
<evidence type="ECO:0000256" key="4">
    <source>
        <dbReference type="ARBA" id="ARBA00023125"/>
    </source>
</evidence>
<comment type="subcellular location">
    <subcellularLocation>
        <location evidence="1">Nucleus</location>
    </subcellularLocation>
</comment>
<keyword evidence="4" id="KW-0238">DNA-binding</keyword>
<protein>
    <recommendedName>
        <fullName evidence="7">Zn(2)-C6 fungal-type domain-containing protein</fullName>
    </recommendedName>
</protein>
<dbReference type="Pfam" id="PF00172">
    <property type="entry name" value="Zn_clus"/>
    <property type="match status" value="1"/>
</dbReference>
<keyword evidence="3" id="KW-0805">Transcription regulation</keyword>
<keyword evidence="5" id="KW-0804">Transcription</keyword>
<name>A0A9N9YGW7_9HYPO</name>
<dbReference type="PROSITE" id="PS50048">
    <property type="entry name" value="ZN2_CY6_FUNGAL_2"/>
    <property type="match status" value="1"/>
</dbReference>
<dbReference type="Proteomes" id="UP000696573">
    <property type="component" value="Unassembled WGS sequence"/>
</dbReference>
<proteinExistence type="predicted"/>